<evidence type="ECO:0000313" key="2">
    <source>
        <dbReference type="EMBL" id="MFC5885110.1"/>
    </source>
</evidence>
<reference evidence="3" key="1">
    <citation type="journal article" date="2019" name="Int. J. Syst. Evol. Microbiol.">
        <title>The Global Catalogue of Microorganisms (GCM) 10K type strain sequencing project: providing services to taxonomists for standard genome sequencing and annotation.</title>
        <authorList>
            <consortium name="The Broad Institute Genomics Platform"/>
            <consortium name="The Broad Institute Genome Sequencing Center for Infectious Disease"/>
            <person name="Wu L."/>
            <person name="Ma J."/>
        </authorList>
    </citation>
    <scope>NUCLEOTIDE SEQUENCE [LARGE SCALE GENOMIC DNA]</scope>
    <source>
        <strain evidence="3">CGMCC 4.1469</strain>
    </source>
</reference>
<organism evidence="2 3">
    <name type="scientific">Kitasatospora aburaviensis</name>
    <dbReference type="NCBI Taxonomy" id="67265"/>
    <lineage>
        <taxon>Bacteria</taxon>
        <taxon>Bacillati</taxon>
        <taxon>Actinomycetota</taxon>
        <taxon>Actinomycetes</taxon>
        <taxon>Kitasatosporales</taxon>
        <taxon>Streptomycetaceae</taxon>
        <taxon>Kitasatospora</taxon>
    </lineage>
</organism>
<accession>A0ABW1ETC7</accession>
<comment type="caution">
    <text evidence="2">The sequence shown here is derived from an EMBL/GenBank/DDBJ whole genome shotgun (WGS) entry which is preliminary data.</text>
</comment>
<dbReference type="Proteomes" id="UP001596067">
    <property type="component" value="Unassembled WGS sequence"/>
</dbReference>
<gene>
    <name evidence="2" type="ORF">ACFP0N_09020</name>
</gene>
<sequence length="50" mass="5049">MARTVRSLSAVRPLDRPKRPSRAGHLVAAPAAHAPGRAAARPASTPAVAG</sequence>
<dbReference type="RefSeq" id="WP_313762122.1">
    <property type="nucleotide sequence ID" value="NZ_BAAAVH010000084.1"/>
</dbReference>
<keyword evidence="3" id="KW-1185">Reference proteome</keyword>
<name>A0ABW1ETC7_9ACTN</name>
<evidence type="ECO:0000313" key="3">
    <source>
        <dbReference type="Proteomes" id="UP001596067"/>
    </source>
</evidence>
<protein>
    <submittedName>
        <fullName evidence="2">Uncharacterized protein</fullName>
    </submittedName>
</protein>
<feature type="compositionally biased region" description="Low complexity" evidence="1">
    <location>
        <begin position="23"/>
        <end position="50"/>
    </location>
</feature>
<dbReference type="EMBL" id="JBHSOD010000008">
    <property type="protein sequence ID" value="MFC5885110.1"/>
    <property type="molecule type" value="Genomic_DNA"/>
</dbReference>
<proteinExistence type="predicted"/>
<evidence type="ECO:0000256" key="1">
    <source>
        <dbReference type="SAM" id="MobiDB-lite"/>
    </source>
</evidence>
<feature type="region of interest" description="Disordered" evidence="1">
    <location>
        <begin position="1"/>
        <end position="50"/>
    </location>
</feature>